<evidence type="ECO:0000313" key="11">
    <source>
        <dbReference type="Proteomes" id="UP001321582"/>
    </source>
</evidence>
<dbReference type="SUPFAM" id="SSF52172">
    <property type="entry name" value="CheY-like"/>
    <property type="match status" value="1"/>
</dbReference>
<keyword evidence="2 5" id="KW-0145">Chemotaxis</keyword>
<keyword evidence="3 5" id="KW-0378">Hydrolase</keyword>
<evidence type="ECO:0000256" key="7">
    <source>
        <dbReference type="PROSITE-ProRule" id="PRU00169"/>
    </source>
</evidence>
<dbReference type="EMBL" id="AP027059">
    <property type="protein sequence ID" value="BDU49642.1"/>
    <property type="molecule type" value="Genomic_DNA"/>
</dbReference>
<organism evidence="10 11">
    <name type="scientific">Haliovirga abyssi</name>
    <dbReference type="NCBI Taxonomy" id="2996794"/>
    <lineage>
        <taxon>Bacteria</taxon>
        <taxon>Fusobacteriati</taxon>
        <taxon>Fusobacteriota</taxon>
        <taxon>Fusobacteriia</taxon>
        <taxon>Fusobacteriales</taxon>
        <taxon>Haliovirgaceae</taxon>
        <taxon>Haliovirga</taxon>
    </lineage>
</organism>
<feature type="active site" evidence="5 6">
    <location>
        <position position="209"/>
    </location>
</feature>
<feature type="active site" evidence="5 6">
    <location>
        <position position="305"/>
    </location>
</feature>
<dbReference type="AlphaFoldDB" id="A0AAU9DE96"/>
<dbReference type="Gene3D" id="3.40.50.180">
    <property type="entry name" value="Methylesterase CheB, C-terminal domain"/>
    <property type="match status" value="1"/>
</dbReference>
<dbReference type="GO" id="GO:0000156">
    <property type="term" value="F:phosphorelay response regulator activity"/>
    <property type="evidence" value="ECO:0007669"/>
    <property type="project" value="InterPro"/>
</dbReference>
<dbReference type="PANTHER" id="PTHR42872:SF6">
    <property type="entry name" value="PROTEIN-GLUTAMATE METHYLESTERASE_PROTEIN-GLUTAMINE GLUTAMINASE"/>
    <property type="match status" value="1"/>
</dbReference>
<feature type="domain" description="CheB-type methylesterase" evidence="9">
    <location>
        <begin position="170"/>
        <end position="363"/>
    </location>
</feature>
<dbReference type="InterPro" id="IPR000673">
    <property type="entry name" value="Sig_transdc_resp-reg_Me-estase"/>
</dbReference>
<gene>
    <name evidence="5" type="primary">cheB</name>
    <name evidence="10" type="ORF">HLVA_02110</name>
</gene>
<evidence type="ECO:0000256" key="6">
    <source>
        <dbReference type="PROSITE-ProRule" id="PRU00050"/>
    </source>
</evidence>
<dbReference type="InterPro" id="IPR001789">
    <property type="entry name" value="Sig_transdc_resp-reg_receiver"/>
</dbReference>
<dbReference type="PIRSF" id="PIRSF000876">
    <property type="entry name" value="RR_chemtxs_CheB"/>
    <property type="match status" value="1"/>
</dbReference>
<evidence type="ECO:0000259" key="8">
    <source>
        <dbReference type="PROSITE" id="PS50110"/>
    </source>
</evidence>
<evidence type="ECO:0000256" key="5">
    <source>
        <dbReference type="HAMAP-Rule" id="MF_00099"/>
    </source>
</evidence>
<dbReference type="SUPFAM" id="SSF52738">
    <property type="entry name" value="Methylesterase CheB, C-terminal domain"/>
    <property type="match status" value="1"/>
</dbReference>
<dbReference type="InterPro" id="IPR011006">
    <property type="entry name" value="CheY-like_superfamily"/>
</dbReference>
<dbReference type="CDD" id="cd17541">
    <property type="entry name" value="REC_CheB-like"/>
    <property type="match status" value="1"/>
</dbReference>
<proteinExistence type="inferred from homology"/>
<dbReference type="PANTHER" id="PTHR42872">
    <property type="entry name" value="PROTEIN-GLUTAMATE METHYLESTERASE/PROTEIN-GLUTAMINE GLUTAMINASE"/>
    <property type="match status" value="1"/>
</dbReference>
<dbReference type="Pfam" id="PF00072">
    <property type="entry name" value="Response_reg"/>
    <property type="match status" value="1"/>
</dbReference>
<comment type="domain">
    <text evidence="5">Contains a C-terminal catalytic domain, and an N-terminal region which modulates catalytic activity.</text>
</comment>
<dbReference type="GO" id="GO:0008984">
    <property type="term" value="F:protein-glutamate methylesterase activity"/>
    <property type="evidence" value="ECO:0007669"/>
    <property type="project" value="UniProtKB-UniRule"/>
</dbReference>
<dbReference type="CDD" id="cd16432">
    <property type="entry name" value="CheB_Rec"/>
    <property type="match status" value="1"/>
</dbReference>
<dbReference type="HAMAP" id="MF_00099">
    <property type="entry name" value="CheB_chemtxs"/>
    <property type="match status" value="1"/>
</dbReference>
<keyword evidence="11" id="KW-1185">Reference proteome</keyword>
<dbReference type="GO" id="GO:0050568">
    <property type="term" value="F:protein-glutamine glutaminase activity"/>
    <property type="evidence" value="ECO:0007669"/>
    <property type="project" value="UniProtKB-UniRule"/>
</dbReference>
<protein>
    <recommendedName>
        <fullName evidence="5">Protein-glutamate methylesterase/protein-glutamine glutaminase</fullName>
        <ecNumber evidence="5">3.1.1.61</ecNumber>
        <ecNumber evidence="5">3.5.1.44</ecNumber>
    </recommendedName>
</protein>
<dbReference type="PROSITE" id="PS50110">
    <property type="entry name" value="RESPONSE_REGULATORY"/>
    <property type="match status" value="1"/>
</dbReference>
<dbReference type="InterPro" id="IPR008248">
    <property type="entry name" value="CheB-like"/>
</dbReference>
<dbReference type="EC" id="3.5.1.44" evidence="5"/>
<dbReference type="KEGG" id="haby:HLVA_02110"/>
<dbReference type="InterPro" id="IPR035909">
    <property type="entry name" value="CheB_C"/>
</dbReference>
<reference evidence="10 11" key="1">
    <citation type="submission" date="2022-11" db="EMBL/GenBank/DDBJ databases">
        <title>Haliovirga abyssi gen. nov., sp. nov., a mesophilic fermentative bacterium isolated from the Iheya North hydrothermal field and the proposal of Haliovirgaceae fam. nov.</title>
        <authorList>
            <person name="Miyazaki U."/>
            <person name="Tame A."/>
            <person name="Miyazaki J."/>
            <person name="Takai K."/>
            <person name="Sawayama S."/>
            <person name="Kitajima M."/>
            <person name="Okamoto A."/>
            <person name="Nakagawa S."/>
        </authorList>
    </citation>
    <scope>NUCLEOTIDE SEQUENCE [LARGE SCALE GENOMIC DNA]</scope>
    <source>
        <strain evidence="10 11">IC12</strain>
    </source>
</reference>
<dbReference type="NCBIfam" id="NF001965">
    <property type="entry name" value="PRK00742.1"/>
    <property type="match status" value="1"/>
</dbReference>
<feature type="modified residue" description="4-aspartylphosphate" evidence="5 7">
    <location>
        <position position="56"/>
    </location>
</feature>
<accession>A0AAU9DE96</accession>
<feature type="active site" evidence="5 6">
    <location>
        <position position="182"/>
    </location>
</feature>
<comment type="catalytic activity">
    <reaction evidence="4 5">
        <text>[protein]-L-glutamate 5-O-methyl ester + H2O = L-glutamyl-[protein] + methanol + H(+)</text>
        <dbReference type="Rhea" id="RHEA:23236"/>
        <dbReference type="Rhea" id="RHEA-COMP:10208"/>
        <dbReference type="Rhea" id="RHEA-COMP:10311"/>
        <dbReference type="ChEBI" id="CHEBI:15377"/>
        <dbReference type="ChEBI" id="CHEBI:15378"/>
        <dbReference type="ChEBI" id="CHEBI:17790"/>
        <dbReference type="ChEBI" id="CHEBI:29973"/>
        <dbReference type="ChEBI" id="CHEBI:82795"/>
        <dbReference type="EC" id="3.1.1.61"/>
    </reaction>
</comment>
<name>A0AAU9DE96_9FUSO</name>
<evidence type="ECO:0000313" key="10">
    <source>
        <dbReference type="EMBL" id="BDU49642.1"/>
    </source>
</evidence>
<dbReference type="Gene3D" id="3.40.50.2300">
    <property type="match status" value="1"/>
</dbReference>
<evidence type="ECO:0000256" key="2">
    <source>
        <dbReference type="ARBA" id="ARBA00022500"/>
    </source>
</evidence>
<comment type="subcellular location">
    <subcellularLocation>
        <location evidence="5">Cytoplasm</location>
    </subcellularLocation>
</comment>
<dbReference type="RefSeq" id="WP_307904591.1">
    <property type="nucleotide sequence ID" value="NZ_AP027059.1"/>
</dbReference>
<keyword evidence="5 7" id="KW-0597">Phosphoprotein</keyword>
<comment type="similarity">
    <text evidence="5">Belongs to the CheB family.</text>
</comment>
<dbReference type="GO" id="GO:0006935">
    <property type="term" value="P:chemotaxis"/>
    <property type="evidence" value="ECO:0007669"/>
    <property type="project" value="UniProtKB-UniRule"/>
</dbReference>
<dbReference type="GO" id="GO:0005737">
    <property type="term" value="C:cytoplasm"/>
    <property type="evidence" value="ECO:0007669"/>
    <property type="project" value="UniProtKB-SubCell"/>
</dbReference>
<dbReference type="Proteomes" id="UP001321582">
    <property type="component" value="Chromosome"/>
</dbReference>
<comment type="function">
    <text evidence="5">Involved in chemotaxis. Part of a chemotaxis signal transduction system that modulates chemotaxis in response to various stimuli. Catalyzes the demethylation of specific methylglutamate residues introduced into the chemoreceptors (methyl-accepting chemotaxis proteins or MCP) by CheR. Also mediates the irreversible deamidation of specific glutamine residues to glutamic acid.</text>
</comment>
<sequence>MNEIRVIVADDSALMRRTLKKIIEMDSRLVVIETARDGEDAVNKVKELKPDVVTMDINMPKMDGLTALQIIIEEDICPIVVVSSLSQRGALTTYEALELGAFACVGKPGGTVSTNMADVQKELCDVLYEAALIGHNGEKLKRLSNKMKTIKKIRKEEEVLLNEIEVKVKKGGILKAVALGISTGGPKNIYDVLPLLPKNLNAAIFVVQHMPPNFTESYAKRLNKYCDMEVVEAKNGMLVERGVIYIGKGGYHIRTRKNFNNDLVIRLSRVPKHMFMPSVGIMMESILDSFGENTLGVLMTGMGDDGANGMVKIKQAGGYTIAEAEETCIVFGMPQEAIKRGGADIVLPSYKIAKEIINKVGLYK</sequence>
<comment type="PTM">
    <text evidence="5">Phosphorylated by CheA. Phosphorylation of the N-terminal regulatory domain activates the methylesterase activity.</text>
</comment>
<dbReference type="Pfam" id="PF01339">
    <property type="entry name" value="CheB_methylest"/>
    <property type="match status" value="1"/>
</dbReference>
<keyword evidence="1 5" id="KW-0963">Cytoplasm</keyword>
<feature type="domain" description="Response regulatory" evidence="8">
    <location>
        <begin position="5"/>
        <end position="122"/>
    </location>
</feature>
<comment type="catalytic activity">
    <reaction evidence="5">
        <text>L-glutaminyl-[protein] + H2O = L-glutamyl-[protein] + NH4(+)</text>
        <dbReference type="Rhea" id="RHEA:16441"/>
        <dbReference type="Rhea" id="RHEA-COMP:10207"/>
        <dbReference type="Rhea" id="RHEA-COMP:10208"/>
        <dbReference type="ChEBI" id="CHEBI:15377"/>
        <dbReference type="ChEBI" id="CHEBI:28938"/>
        <dbReference type="ChEBI" id="CHEBI:29973"/>
        <dbReference type="ChEBI" id="CHEBI:30011"/>
        <dbReference type="EC" id="3.5.1.44"/>
    </reaction>
</comment>
<dbReference type="PROSITE" id="PS50122">
    <property type="entry name" value="CHEB"/>
    <property type="match status" value="1"/>
</dbReference>
<evidence type="ECO:0000256" key="1">
    <source>
        <dbReference type="ARBA" id="ARBA00022490"/>
    </source>
</evidence>
<dbReference type="EC" id="3.1.1.61" evidence="5"/>
<evidence type="ECO:0000259" key="9">
    <source>
        <dbReference type="PROSITE" id="PS50122"/>
    </source>
</evidence>
<evidence type="ECO:0000256" key="3">
    <source>
        <dbReference type="ARBA" id="ARBA00022801"/>
    </source>
</evidence>
<evidence type="ECO:0000256" key="4">
    <source>
        <dbReference type="ARBA" id="ARBA00048267"/>
    </source>
</evidence>
<dbReference type="SMART" id="SM00448">
    <property type="entry name" value="REC"/>
    <property type="match status" value="1"/>
</dbReference>